<evidence type="ECO:0000256" key="3">
    <source>
        <dbReference type="ARBA" id="ARBA00022723"/>
    </source>
</evidence>
<dbReference type="PANTHER" id="PTHR35038">
    <property type="entry name" value="DISSIMILATORY SULFITE REDUCTASE SIRA"/>
    <property type="match status" value="1"/>
</dbReference>
<keyword evidence="6" id="KW-0408">Iron</keyword>
<dbReference type="InterPro" id="IPR020942">
    <property type="entry name" value="Cyt_c_III_dom"/>
</dbReference>
<keyword evidence="1" id="KW-0813">Transport</keyword>
<evidence type="ECO:0000256" key="4">
    <source>
        <dbReference type="ARBA" id="ARBA00022729"/>
    </source>
</evidence>
<organism evidence="9 10">
    <name type="scientific">Pseudodesulfovibrio portus</name>
    <dbReference type="NCBI Taxonomy" id="231439"/>
    <lineage>
        <taxon>Bacteria</taxon>
        <taxon>Pseudomonadati</taxon>
        <taxon>Thermodesulfobacteriota</taxon>
        <taxon>Desulfovibrionia</taxon>
        <taxon>Desulfovibrionales</taxon>
        <taxon>Desulfovibrionaceae</taxon>
    </lineage>
</organism>
<evidence type="ECO:0000256" key="7">
    <source>
        <dbReference type="SAM" id="Phobius"/>
    </source>
</evidence>
<keyword evidence="7" id="KW-1133">Transmembrane helix</keyword>
<dbReference type="InterPro" id="IPR051829">
    <property type="entry name" value="Multiheme_Cytochr_ET"/>
</dbReference>
<feature type="transmembrane region" description="Helical" evidence="7">
    <location>
        <begin position="6"/>
        <end position="23"/>
    </location>
</feature>
<keyword evidence="2" id="KW-0349">Heme</keyword>
<keyword evidence="3" id="KW-0479">Metal-binding</keyword>
<dbReference type="RefSeq" id="WP_264983664.1">
    <property type="nucleotide sequence ID" value="NZ_AP026708.1"/>
</dbReference>
<gene>
    <name evidence="9" type="primary">hmcA</name>
    <name evidence="9" type="ORF">JCM14722_11470</name>
</gene>
<feature type="domain" description="Class III cytochrome C" evidence="8">
    <location>
        <begin position="43"/>
        <end position="139"/>
    </location>
</feature>
<evidence type="ECO:0000313" key="9">
    <source>
        <dbReference type="EMBL" id="BDQ33605.1"/>
    </source>
</evidence>
<evidence type="ECO:0000256" key="1">
    <source>
        <dbReference type="ARBA" id="ARBA00022448"/>
    </source>
</evidence>
<keyword evidence="7" id="KW-0812">Transmembrane</keyword>
<dbReference type="Pfam" id="PF02085">
    <property type="entry name" value="Cytochrom_CIII"/>
    <property type="match status" value="2"/>
</dbReference>
<dbReference type="EMBL" id="AP026708">
    <property type="protein sequence ID" value="BDQ33605.1"/>
    <property type="molecule type" value="Genomic_DNA"/>
</dbReference>
<dbReference type="SUPFAM" id="SSF48695">
    <property type="entry name" value="Multiheme cytochromes"/>
    <property type="match status" value="1"/>
</dbReference>
<evidence type="ECO:0000256" key="2">
    <source>
        <dbReference type="ARBA" id="ARBA00022617"/>
    </source>
</evidence>
<keyword evidence="10" id="KW-1185">Reference proteome</keyword>
<protein>
    <submittedName>
        <fullName evidence="9">High-molecular-weight cytochrome c</fullName>
    </submittedName>
</protein>
<dbReference type="Gene3D" id="3.90.10.10">
    <property type="entry name" value="Cytochrome C3"/>
    <property type="match status" value="4"/>
</dbReference>
<evidence type="ECO:0000313" key="10">
    <source>
        <dbReference type="Proteomes" id="UP001061361"/>
    </source>
</evidence>
<dbReference type="NCBIfam" id="NF045713">
    <property type="entry name" value="CxxCH_16_HmcA"/>
    <property type="match status" value="1"/>
</dbReference>
<evidence type="ECO:0000256" key="5">
    <source>
        <dbReference type="ARBA" id="ARBA00022982"/>
    </source>
</evidence>
<evidence type="ECO:0000259" key="8">
    <source>
        <dbReference type="Pfam" id="PF02085"/>
    </source>
</evidence>
<dbReference type="InterPro" id="IPR036280">
    <property type="entry name" value="Multihaem_cyt_sf"/>
</dbReference>
<keyword evidence="5" id="KW-0249">Electron transport</keyword>
<sequence length="524" mass="55824">MANGKQLLRMTVIVLAIAGVLGFRMEAMGMLEKAADTKGRPDVIMIDTIAKIEKLEQSAAVFKHDAHTKALKDQGMSCESCHKKDAKGDMVLAFNRQGDELSADALKDIYHDGCISCHVESGEKGFKTGPMVGECRGCHQAAPEVTGDRVEAGMDNALHFSHWDSKIIPADAGKDTNCGACHTKQGEEDAWRFNAEFASKPENEAYHAKCVSCHQGLIEKKAERSGPVQCAGCHGKEEVAARKVEEAKTLKAMGELPRLPRKQPDAVLMTAKVEGPAPEKVTGMAAVAFDHKLHEAGVDNCRVCHTQGVNAPMDKSFKAMHDLTSDASCVGCHAVEQKKPECAGCHAQRPVAEAMSGTSASCVACHNVGTDGEPSLELLAAAPKEMRTAVAAEAVAARPESHAMVEVAAIPEFVTIGSIADKYQPSKMPHRKIVLKIMDGIKDSPLAASFHAAPEAVCAGCHHNSPATVTPPKCASCHAKPFEAEGRPGLKAAYHGQCMTCHTEMKLEKPAATDCAACHEKKAN</sequence>
<evidence type="ECO:0000256" key="6">
    <source>
        <dbReference type="ARBA" id="ARBA00023004"/>
    </source>
</evidence>
<dbReference type="CDD" id="cd08168">
    <property type="entry name" value="Cytochrom_C3"/>
    <property type="match status" value="4"/>
</dbReference>
<keyword evidence="7" id="KW-0472">Membrane</keyword>
<reference evidence="9" key="1">
    <citation type="submission" date="2022-08" db="EMBL/GenBank/DDBJ databases">
        <title>Genome Sequence of the sulphate-reducing bacterium, Pseudodesulfovibrio portus JCM14722.</title>
        <authorList>
            <person name="Kondo R."/>
            <person name="Kataoka T."/>
        </authorList>
    </citation>
    <scope>NUCLEOTIDE SEQUENCE</scope>
    <source>
        <strain evidence="9">JCM 14722</strain>
    </source>
</reference>
<dbReference type="Proteomes" id="UP001061361">
    <property type="component" value="Chromosome"/>
</dbReference>
<dbReference type="InterPro" id="IPR054813">
    <property type="entry name" value="HmcA"/>
</dbReference>
<feature type="domain" description="Class III cytochrome C" evidence="8">
    <location>
        <begin position="449"/>
        <end position="519"/>
    </location>
</feature>
<keyword evidence="4" id="KW-0732">Signal</keyword>
<name>A0ABM8AQD0_9BACT</name>
<proteinExistence type="predicted"/>
<accession>A0ABM8AQD0</accession>